<dbReference type="EMBL" id="FMUN01000001">
    <property type="protein sequence ID" value="SCX79614.1"/>
    <property type="molecule type" value="Genomic_DNA"/>
</dbReference>
<evidence type="ECO:0000256" key="7">
    <source>
        <dbReference type="ARBA" id="ARBA00023239"/>
    </source>
</evidence>
<evidence type="ECO:0000256" key="4">
    <source>
        <dbReference type="ARBA" id="ARBA00022801"/>
    </source>
</evidence>
<dbReference type="Gene3D" id="3.90.1680.10">
    <property type="entry name" value="SOS response associated peptidase-like"/>
    <property type="match status" value="1"/>
</dbReference>
<dbReference type="GO" id="GO:0106300">
    <property type="term" value="P:protein-DNA covalent cross-linking repair"/>
    <property type="evidence" value="ECO:0007669"/>
    <property type="project" value="InterPro"/>
</dbReference>
<dbReference type="OrthoDB" id="6192129at2"/>
<evidence type="ECO:0000313" key="10">
    <source>
        <dbReference type="EMBL" id="SCX79614.1"/>
    </source>
</evidence>
<dbReference type="AlphaFoldDB" id="A0A0P9C272"/>
<keyword evidence="4 8" id="KW-0378">Hydrolase</keyword>
<evidence type="ECO:0000256" key="5">
    <source>
        <dbReference type="ARBA" id="ARBA00023124"/>
    </source>
</evidence>
<keyword evidence="7" id="KW-0456">Lyase</keyword>
<dbReference type="GO" id="GO:0006508">
    <property type="term" value="P:proteolysis"/>
    <property type="evidence" value="ECO:0007669"/>
    <property type="project" value="UniProtKB-KW"/>
</dbReference>
<keyword evidence="2 8" id="KW-0645">Protease</keyword>
<dbReference type="STRING" id="381306.AN478_11935"/>
<protein>
    <recommendedName>
        <fullName evidence="8">Abasic site processing protein</fullName>
        <ecNumber evidence="8">3.4.-.-</ecNumber>
    </recommendedName>
</protein>
<evidence type="ECO:0000256" key="8">
    <source>
        <dbReference type="RuleBase" id="RU364100"/>
    </source>
</evidence>
<keyword evidence="11" id="KW-1185">Reference proteome</keyword>
<reference evidence="11" key="1">
    <citation type="submission" date="2016-10" db="EMBL/GenBank/DDBJ databases">
        <authorList>
            <person name="Varghese N."/>
        </authorList>
    </citation>
    <scope>NUCLEOTIDE SEQUENCE [LARGE SCALE GENOMIC DNA]</scope>
    <source>
        <strain evidence="11">HL 19</strain>
    </source>
</reference>
<dbReference type="EC" id="3.4.-.-" evidence="8"/>
<dbReference type="SUPFAM" id="SSF143081">
    <property type="entry name" value="BB1717-like"/>
    <property type="match status" value="1"/>
</dbReference>
<dbReference type="PANTHER" id="PTHR13604:SF0">
    <property type="entry name" value="ABASIC SITE PROCESSING PROTEIN HMCES"/>
    <property type="match status" value="1"/>
</dbReference>
<dbReference type="RefSeq" id="WP_054966853.1">
    <property type="nucleotide sequence ID" value="NZ_FMUN01000001.1"/>
</dbReference>
<evidence type="ECO:0000256" key="2">
    <source>
        <dbReference type="ARBA" id="ARBA00022670"/>
    </source>
</evidence>
<evidence type="ECO:0000313" key="11">
    <source>
        <dbReference type="Proteomes" id="UP000183104"/>
    </source>
</evidence>
<dbReference type="Pfam" id="PF02586">
    <property type="entry name" value="SRAP"/>
    <property type="match status" value="1"/>
</dbReference>
<evidence type="ECO:0000256" key="3">
    <source>
        <dbReference type="ARBA" id="ARBA00022763"/>
    </source>
</evidence>
<sequence length="231" mass="26180">MCGRYGLFTPQEDLAELLRARIRDRAWEGSYNLAPTQKGLVCREAEPGERELVGLEWGLIPFWAKDPGETRSKYSLINARAESVAEKPAFRAAFRRRRCLVPADGFYEWHAVEGGPKQPYWIRLKSGEPMTFAGLWERWEGEVEGQPRVLESYTIIMGEPNELLGRIHNRMPVVLGSGDRDLWLDPGVGDPEALRGLLRPYPAEEMEAHPVSRGVNNPRNDGPELLEEVAE</sequence>
<dbReference type="PANTHER" id="PTHR13604">
    <property type="entry name" value="DC12-RELATED"/>
    <property type="match status" value="1"/>
</dbReference>
<feature type="region of interest" description="Disordered" evidence="9">
    <location>
        <begin position="205"/>
        <end position="231"/>
    </location>
</feature>
<dbReference type="GO" id="GO:0008233">
    <property type="term" value="F:peptidase activity"/>
    <property type="evidence" value="ECO:0007669"/>
    <property type="project" value="UniProtKB-KW"/>
</dbReference>
<dbReference type="Proteomes" id="UP000183104">
    <property type="component" value="Unassembled WGS sequence"/>
</dbReference>
<keyword evidence="6" id="KW-0238">DNA-binding</keyword>
<accession>A0A0P9C272</accession>
<dbReference type="GO" id="GO:0003697">
    <property type="term" value="F:single-stranded DNA binding"/>
    <property type="evidence" value="ECO:0007669"/>
    <property type="project" value="InterPro"/>
</dbReference>
<dbReference type="InterPro" id="IPR003738">
    <property type="entry name" value="SRAP"/>
</dbReference>
<dbReference type="InterPro" id="IPR036590">
    <property type="entry name" value="SRAP-like"/>
</dbReference>
<comment type="similarity">
    <text evidence="1 8">Belongs to the SOS response-associated peptidase family.</text>
</comment>
<proteinExistence type="inferred from homology"/>
<keyword evidence="3" id="KW-0227">DNA damage</keyword>
<evidence type="ECO:0000256" key="9">
    <source>
        <dbReference type="SAM" id="MobiDB-lite"/>
    </source>
</evidence>
<name>A0A0P9C272_9GAMM</name>
<keyword evidence="5" id="KW-0190">Covalent protein-DNA linkage</keyword>
<organism evidence="10 11">
    <name type="scientific">Thiohalorhabdus denitrificans</name>
    <dbReference type="NCBI Taxonomy" id="381306"/>
    <lineage>
        <taxon>Bacteria</taxon>
        <taxon>Pseudomonadati</taxon>
        <taxon>Pseudomonadota</taxon>
        <taxon>Gammaproteobacteria</taxon>
        <taxon>Thiohalorhabdales</taxon>
        <taxon>Thiohalorhabdaceae</taxon>
        <taxon>Thiohalorhabdus</taxon>
    </lineage>
</organism>
<dbReference type="GO" id="GO:0016829">
    <property type="term" value="F:lyase activity"/>
    <property type="evidence" value="ECO:0007669"/>
    <property type="project" value="UniProtKB-KW"/>
</dbReference>
<evidence type="ECO:0000256" key="1">
    <source>
        <dbReference type="ARBA" id="ARBA00008136"/>
    </source>
</evidence>
<evidence type="ECO:0000256" key="6">
    <source>
        <dbReference type="ARBA" id="ARBA00023125"/>
    </source>
</evidence>
<gene>
    <name evidence="10" type="ORF">SAMN05661077_0476</name>
</gene>
<dbReference type="PATRIC" id="fig|381306.5.peg.1530"/>